<dbReference type="AlphaFoldDB" id="A0A2T9XZB0"/>
<dbReference type="InterPro" id="IPR045004">
    <property type="entry name" value="ECH_dom"/>
</dbReference>
<keyword evidence="5" id="KW-0496">Mitochondrion</keyword>
<dbReference type="PANTHER" id="PTHR43176">
    <property type="entry name" value="3-HYDROXYISOBUTYRYL-COA HYDROLASE-RELATED"/>
    <property type="match status" value="1"/>
</dbReference>
<evidence type="ECO:0000256" key="2">
    <source>
        <dbReference type="ARBA" id="ARBA00004173"/>
    </source>
</evidence>
<dbReference type="GO" id="GO:0006574">
    <property type="term" value="P:L-valine catabolic process"/>
    <property type="evidence" value="ECO:0007669"/>
    <property type="project" value="TreeGrafter"/>
</dbReference>
<dbReference type="STRING" id="133381.A0A2T9XZB0"/>
<evidence type="ECO:0000256" key="4">
    <source>
        <dbReference type="ARBA" id="ARBA00022801"/>
    </source>
</evidence>
<gene>
    <name evidence="8" type="ORF">BB560_007015</name>
</gene>
<dbReference type="EMBL" id="MBFS01003659">
    <property type="protein sequence ID" value="PVU85446.1"/>
    <property type="molecule type" value="Genomic_DNA"/>
</dbReference>
<keyword evidence="4" id="KW-0378">Hydrolase</keyword>
<dbReference type="PROSITE" id="PS00166">
    <property type="entry name" value="ENOYL_COA_HYDRATASE"/>
    <property type="match status" value="1"/>
</dbReference>
<protein>
    <recommendedName>
        <fullName evidence="3">3-hydroxyisobutyryl-CoA hydrolase</fullName>
        <ecNumber evidence="3">3.1.2.4</ecNumber>
    </recommendedName>
    <alternativeName>
        <fullName evidence="6">3-hydroxyisobutyryl-coenzyme A hydrolase</fullName>
    </alternativeName>
</protein>
<dbReference type="InterPro" id="IPR018376">
    <property type="entry name" value="Enoyl-CoA_hyd/isom_CS"/>
</dbReference>
<organism evidence="8 9">
    <name type="scientific">Smittium megazygosporum</name>
    <dbReference type="NCBI Taxonomy" id="133381"/>
    <lineage>
        <taxon>Eukaryota</taxon>
        <taxon>Fungi</taxon>
        <taxon>Fungi incertae sedis</taxon>
        <taxon>Zoopagomycota</taxon>
        <taxon>Kickxellomycotina</taxon>
        <taxon>Harpellomycetes</taxon>
        <taxon>Harpellales</taxon>
        <taxon>Legeriomycetaceae</taxon>
        <taxon>Smittium</taxon>
    </lineage>
</organism>
<dbReference type="CDD" id="cd06558">
    <property type="entry name" value="crotonase-like"/>
    <property type="match status" value="1"/>
</dbReference>
<dbReference type="InterPro" id="IPR029045">
    <property type="entry name" value="ClpP/crotonase-like_dom_sf"/>
</dbReference>
<comment type="subcellular location">
    <subcellularLocation>
        <location evidence="2">Mitochondrion</location>
    </subcellularLocation>
</comment>
<comment type="catalytic activity">
    <reaction evidence="1">
        <text>3-hydroxy-2-methylpropanoyl-CoA + H2O = 3-hydroxy-2-methylpropanoate + CoA + H(+)</text>
        <dbReference type="Rhea" id="RHEA:20888"/>
        <dbReference type="ChEBI" id="CHEBI:11805"/>
        <dbReference type="ChEBI" id="CHEBI:15377"/>
        <dbReference type="ChEBI" id="CHEBI:15378"/>
        <dbReference type="ChEBI" id="CHEBI:57287"/>
        <dbReference type="ChEBI" id="CHEBI:57340"/>
        <dbReference type="EC" id="3.1.2.4"/>
    </reaction>
</comment>
<proteinExistence type="predicted"/>
<evidence type="ECO:0000313" key="8">
    <source>
        <dbReference type="EMBL" id="PVU85446.1"/>
    </source>
</evidence>
<feature type="domain" description="Enoyl-CoA hydratase/isomerase" evidence="7">
    <location>
        <begin position="19"/>
        <end position="348"/>
    </location>
</feature>
<keyword evidence="9" id="KW-1185">Reference proteome</keyword>
<dbReference type="PANTHER" id="PTHR43176:SF3">
    <property type="entry name" value="3-HYDROXYISOBUTYRYL-COA HYDROLASE, MITOCHONDRIAL"/>
    <property type="match status" value="1"/>
</dbReference>
<evidence type="ECO:0000313" key="9">
    <source>
        <dbReference type="Proteomes" id="UP000245609"/>
    </source>
</evidence>
<dbReference type="Pfam" id="PF16113">
    <property type="entry name" value="ECH_2"/>
    <property type="match status" value="1"/>
</dbReference>
<dbReference type="Gene3D" id="3.90.226.10">
    <property type="entry name" value="2-enoyl-CoA Hydratase, Chain A, domain 1"/>
    <property type="match status" value="1"/>
</dbReference>
<evidence type="ECO:0000256" key="1">
    <source>
        <dbReference type="ARBA" id="ARBA00001709"/>
    </source>
</evidence>
<sequence length="444" mass="49731">MLPDGSENEVLTSSSLNSRNIILNRPKALNSLNPSMVQKISEYIKKFEDSDLCNNIIIKSTSPRAYCAGGDVVSIAKGVKEKTPGMSAFFRDEYTLNHALATVKKPVVAIMSGVTMGGGVGISVHAPFRVASENTLLAMPETLIGFFTDVGASFYLPRLDGEIGTYLGLTGYRLKGKDAFYAGFATHYVPLERIPLLEARLNELPTKSHDSVNAAIEEFVEESDGTFDFSLAPYMNAINRCFKYDTVEEIMDALNKETEHPEWAKTTIDTLNTMSPTSLKVTLELLRRGKKMQIQECFQMESYLAAQIILGPDFYEGISELLIKKTKNPKWNPSAITDIPLQQVIERFFDLKDPEATIQFSNEQNYFEYPFRKYGLPTANDIRDFISGSDLSSSEVVFTADEIVGIFENKYNFKVGVKEKIQFILKTNTIESSNKDFKSVIWKS</sequence>
<dbReference type="OrthoDB" id="1737613at2759"/>
<name>A0A2T9XZB0_9FUNG</name>
<evidence type="ECO:0000259" key="7">
    <source>
        <dbReference type="Pfam" id="PF16113"/>
    </source>
</evidence>
<evidence type="ECO:0000256" key="5">
    <source>
        <dbReference type="ARBA" id="ARBA00023128"/>
    </source>
</evidence>
<dbReference type="FunFam" id="3.90.226.10:FF:000026">
    <property type="entry name" value="3-hydroxyisobutyryl-CoA hydrolase, mitochondrial"/>
    <property type="match status" value="1"/>
</dbReference>
<evidence type="ECO:0000256" key="6">
    <source>
        <dbReference type="ARBA" id="ARBA00031181"/>
    </source>
</evidence>
<dbReference type="NCBIfam" id="NF004127">
    <property type="entry name" value="PRK05617.1"/>
    <property type="match status" value="1"/>
</dbReference>
<dbReference type="InterPro" id="IPR032259">
    <property type="entry name" value="HIBYL-CoA-H"/>
</dbReference>
<reference evidence="8 9" key="1">
    <citation type="journal article" date="2018" name="MBio">
        <title>Comparative Genomics Reveals the Core Gene Toolbox for the Fungus-Insect Symbiosis.</title>
        <authorList>
            <person name="Wang Y."/>
            <person name="Stata M."/>
            <person name="Wang W."/>
            <person name="Stajich J.E."/>
            <person name="White M.M."/>
            <person name="Moncalvo J.M."/>
        </authorList>
    </citation>
    <scope>NUCLEOTIDE SEQUENCE [LARGE SCALE GENOMIC DNA]</scope>
    <source>
        <strain evidence="8 9">SC-DP-2</strain>
    </source>
</reference>
<dbReference type="GO" id="GO:0003860">
    <property type="term" value="F:3-hydroxyisobutyryl-CoA hydrolase activity"/>
    <property type="evidence" value="ECO:0007669"/>
    <property type="project" value="UniProtKB-EC"/>
</dbReference>
<dbReference type="Proteomes" id="UP000245609">
    <property type="component" value="Unassembled WGS sequence"/>
</dbReference>
<comment type="caution">
    <text evidence="8">The sequence shown here is derived from an EMBL/GenBank/DDBJ whole genome shotgun (WGS) entry which is preliminary data.</text>
</comment>
<evidence type="ECO:0000256" key="3">
    <source>
        <dbReference type="ARBA" id="ARBA00011915"/>
    </source>
</evidence>
<dbReference type="EC" id="3.1.2.4" evidence="3"/>
<accession>A0A2T9XZB0</accession>
<dbReference type="SUPFAM" id="SSF52096">
    <property type="entry name" value="ClpP/crotonase"/>
    <property type="match status" value="1"/>
</dbReference>
<dbReference type="GO" id="GO:0005739">
    <property type="term" value="C:mitochondrion"/>
    <property type="evidence" value="ECO:0007669"/>
    <property type="project" value="UniProtKB-SubCell"/>
</dbReference>